<reference evidence="1 2" key="1">
    <citation type="submission" date="2020-06" db="EMBL/GenBank/DDBJ databases">
        <authorList>
            <person name="Duchaud E."/>
        </authorList>
    </citation>
    <scope>NUCLEOTIDE SEQUENCE [LARGE SCALE GENOMIC DNA]</scope>
    <source>
        <strain evidence="1">Alteromonas fortis</strain>
    </source>
</reference>
<dbReference type="RefSeq" id="WP_179982636.1">
    <property type="nucleotide sequence ID" value="NZ_LR812090.1"/>
</dbReference>
<accession>A0A6T9Y0L9</accession>
<gene>
    <name evidence="1" type="ORF">ALFOR1_20495</name>
</gene>
<name>A0A6T9Y0L9_ALTMA</name>
<dbReference type="Proteomes" id="UP000509458">
    <property type="component" value="Chromosome"/>
</dbReference>
<evidence type="ECO:0000313" key="2">
    <source>
        <dbReference type="Proteomes" id="UP000509458"/>
    </source>
</evidence>
<dbReference type="Gene3D" id="2.120.10.10">
    <property type="match status" value="1"/>
</dbReference>
<sequence>MNKKLKLIEVCRISPPAIHAAFTDLMENPYDKSSNSLLCCYRQATNHVSKDGVIVILTVCEKTFQVVSKVLISEPGTDLRDPKLMFDGHRVILTAFAKTIDENAQAHTKMLSVFTTTGKSWSSKHWFGDDGWWIWRPQWINNKAFGFAYHRPAEHISLYEGDPTRAMRIHKSNVFGLAKNNKGFPNESALLFNSEGHAAVFVRRDSDTFSAHFGTSKPPYTKWNWCDLGIYIGGPCAVALSETTFLVAGRHVDWENRKFSTRIWHFDAKSKQLTEVLTLPSSGDTSYPGIVLKDDVLYMSYYSSHIDNEARVYLAKIKGINSLC</sequence>
<proteinExistence type="predicted"/>
<evidence type="ECO:0000313" key="1">
    <source>
        <dbReference type="EMBL" id="CAB9493025.1"/>
    </source>
</evidence>
<protein>
    <recommendedName>
        <fullName evidence="3">Signal peptide prediction</fullName>
    </recommendedName>
</protein>
<evidence type="ECO:0008006" key="3">
    <source>
        <dbReference type="Google" id="ProtNLM"/>
    </source>
</evidence>
<organism evidence="1 2">
    <name type="scientific">Alteromonas macleodii</name>
    <name type="common">Pseudoalteromonas macleodii</name>
    <dbReference type="NCBI Taxonomy" id="28108"/>
    <lineage>
        <taxon>Bacteria</taxon>
        <taxon>Pseudomonadati</taxon>
        <taxon>Pseudomonadota</taxon>
        <taxon>Gammaproteobacteria</taxon>
        <taxon>Alteromonadales</taxon>
        <taxon>Alteromonadaceae</taxon>
        <taxon>Alteromonas/Salinimonas group</taxon>
        <taxon>Alteromonas</taxon>
    </lineage>
</organism>
<dbReference type="EMBL" id="LR812090">
    <property type="protein sequence ID" value="CAB9493025.1"/>
    <property type="molecule type" value="Genomic_DNA"/>
</dbReference>
<dbReference type="AlphaFoldDB" id="A0A6T9Y0L9"/>